<dbReference type="STRING" id="296587.C1E1J6"/>
<dbReference type="NCBIfam" id="TIGR00059">
    <property type="entry name" value="L17"/>
    <property type="match status" value="1"/>
</dbReference>
<dbReference type="Pfam" id="PF01196">
    <property type="entry name" value="Ribosomal_L17"/>
    <property type="match status" value="1"/>
</dbReference>
<evidence type="ECO:0000313" key="8">
    <source>
        <dbReference type="EMBL" id="ACO61753.1"/>
    </source>
</evidence>
<dbReference type="GO" id="GO:0022625">
    <property type="term" value="C:cytosolic large ribosomal subunit"/>
    <property type="evidence" value="ECO:0007669"/>
    <property type="project" value="TreeGrafter"/>
</dbReference>
<evidence type="ECO:0000256" key="4">
    <source>
        <dbReference type="ARBA" id="ARBA00072708"/>
    </source>
</evidence>
<dbReference type="SUPFAM" id="SSF64263">
    <property type="entry name" value="Prokaryotic ribosomal protein L17"/>
    <property type="match status" value="1"/>
</dbReference>
<comment type="similarity">
    <text evidence="1 7">Belongs to the bacterial ribosomal protein bL17 family.</text>
</comment>
<gene>
    <name evidence="8" type="ORF">MICPUN_56896</name>
</gene>
<dbReference type="EMBL" id="CP001324">
    <property type="protein sequence ID" value="ACO61753.1"/>
    <property type="molecule type" value="Genomic_DNA"/>
</dbReference>
<dbReference type="OrthoDB" id="275000at2759"/>
<dbReference type="PANTHER" id="PTHR14413:SF16">
    <property type="entry name" value="LARGE RIBOSOMAL SUBUNIT PROTEIN BL17M"/>
    <property type="match status" value="1"/>
</dbReference>
<dbReference type="Proteomes" id="UP000002009">
    <property type="component" value="Chromosome 3"/>
</dbReference>
<protein>
    <recommendedName>
        <fullName evidence="4">Large ribosomal subunit protein bL17c</fullName>
    </recommendedName>
    <alternativeName>
        <fullName evidence="5">50S ribosomal protein L17, chloroplastic</fullName>
    </alternativeName>
    <alternativeName>
        <fullName evidence="6">CL17</fullName>
    </alternativeName>
</protein>
<dbReference type="GeneID" id="8242110"/>
<dbReference type="Gene3D" id="3.90.1030.10">
    <property type="entry name" value="Ribosomal protein L17"/>
    <property type="match status" value="1"/>
</dbReference>
<dbReference type="RefSeq" id="XP_002500495.1">
    <property type="nucleotide sequence ID" value="XM_002500449.1"/>
</dbReference>
<evidence type="ECO:0000256" key="5">
    <source>
        <dbReference type="ARBA" id="ARBA00077677"/>
    </source>
</evidence>
<dbReference type="KEGG" id="mis:MICPUN_56896"/>
<evidence type="ECO:0000256" key="7">
    <source>
        <dbReference type="RuleBase" id="RU000660"/>
    </source>
</evidence>
<evidence type="ECO:0000256" key="3">
    <source>
        <dbReference type="ARBA" id="ARBA00023274"/>
    </source>
</evidence>
<dbReference type="GO" id="GO:0006412">
    <property type="term" value="P:translation"/>
    <property type="evidence" value="ECO:0007669"/>
    <property type="project" value="InterPro"/>
</dbReference>
<evidence type="ECO:0000256" key="1">
    <source>
        <dbReference type="ARBA" id="ARBA00008777"/>
    </source>
</evidence>
<evidence type="ECO:0000313" key="9">
    <source>
        <dbReference type="Proteomes" id="UP000002009"/>
    </source>
</evidence>
<name>C1E1J6_MICCC</name>
<dbReference type="FunFam" id="3.90.1030.10:FF:000001">
    <property type="entry name" value="50S ribosomal protein L17"/>
    <property type="match status" value="1"/>
</dbReference>
<dbReference type="GO" id="GO:0003735">
    <property type="term" value="F:structural constituent of ribosome"/>
    <property type="evidence" value="ECO:0007669"/>
    <property type="project" value="InterPro"/>
</dbReference>
<accession>C1E1J6</accession>
<keyword evidence="2 7" id="KW-0689">Ribosomal protein</keyword>
<dbReference type="AlphaFoldDB" id="C1E1J6"/>
<dbReference type="HAMAP" id="MF_01368">
    <property type="entry name" value="Ribosomal_bL17"/>
    <property type="match status" value="1"/>
</dbReference>
<dbReference type="InterPro" id="IPR036373">
    <property type="entry name" value="Ribosomal_bL17_sf"/>
</dbReference>
<evidence type="ECO:0000256" key="2">
    <source>
        <dbReference type="ARBA" id="ARBA00022980"/>
    </source>
</evidence>
<dbReference type="InParanoid" id="C1E1J6"/>
<evidence type="ECO:0000256" key="6">
    <source>
        <dbReference type="ARBA" id="ARBA00082728"/>
    </source>
</evidence>
<dbReference type="FunCoup" id="C1E1J6">
    <property type="interactions" value="1654"/>
</dbReference>
<proteinExistence type="inferred from homology"/>
<sequence length="177" mass="19858">MKHGRHFRKLGKDASHRWAMMRTMVTQLIEHERIQTTVAKAKELRRVADRVVTFAKEGSLRARRKAAAVVRTDAMVNKLFTELAERYKERPGGFTRVLQIGQRKSDSAAMAYIEYVDRDGELRPARPATGFGLSWAAKEYVNSQLASKKRHGDVRAVLSPAADAAAKAAAEPPKEEK</sequence>
<organism evidence="8 9">
    <name type="scientific">Micromonas commoda (strain RCC299 / NOUM17 / CCMP2709)</name>
    <name type="common">Picoplanktonic green alga</name>
    <dbReference type="NCBI Taxonomy" id="296587"/>
    <lineage>
        <taxon>Eukaryota</taxon>
        <taxon>Viridiplantae</taxon>
        <taxon>Chlorophyta</taxon>
        <taxon>Mamiellophyceae</taxon>
        <taxon>Mamiellales</taxon>
        <taxon>Mamiellaceae</taxon>
        <taxon>Micromonas</taxon>
    </lineage>
</organism>
<reference evidence="8 9" key="1">
    <citation type="journal article" date="2009" name="Science">
        <title>Green evolution and dynamic adaptations revealed by genomes of the marine picoeukaryotes Micromonas.</title>
        <authorList>
            <person name="Worden A.Z."/>
            <person name="Lee J.H."/>
            <person name="Mock T."/>
            <person name="Rouze P."/>
            <person name="Simmons M.P."/>
            <person name="Aerts A.L."/>
            <person name="Allen A.E."/>
            <person name="Cuvelier M.L."/>
            <person name="Derelle E."/>
            <person name="Everett M.V."/>
            <person name="Foulon E."/>
            <person name="Grimwood J."/>
            <person name="Gundlach H."/>
            <person name="Henrissat B."/>
            <person name="Napoli C."/>
            <person name="McDonald S.M."/>
            <person name="Parker M.S."/>
            <person name="Rombauts S."/>
            <person name="Salamov A."/>
            <person name="Von Dassow P."/>
            <person name="Badger J.H."/>
            <person name="Coutinho P.M."/>
            <person name="Demir E."/>
            <person name="Dubchak I."/>
            <person name="Gentemann C."/>
            <person name="Eikrem W."/>
            <person name="Gready J.E."/>
            <person name="John U."/>
            <person name="Lanier W."/>
            <person name="Lindquist E.A."/>
            <person name="Lucas S."/>
            <person name="Mayer K.F."/>
            <person name="Moreau H."/>
            <person name="Not F."/>
            <person name="Otillar R."/>
            <person name="Panaud O."/>
            <person name="Pangilinan J."/>
            <person name="Paulsen I."/>
            <person name="Piegu B."/>
            <person name="Poliakov A."/>
            <person name="Robbens S."/>
            <person name="Schmutz J."/>
            <person name="Toulza E."/>
            <person name="Wyss T."/>
            <person name="Zelensky A."/>
            <person name="Zhou K."/>
            <person name="Armbrust E.V."/>
            <person name="Bhattacharya D."/>
            <person name="Goodenough U.W."/>
            <person name="Van de Peer Y."/>
            <person name="Grigoriev I.V."/>
        </authorList>
    </citation>
    <scope>NUCLEOTIDE SEQUENCE [LARGE SCALE GENOMIC DNA]</scope>
    <source>
        <strain evidence="9">RCC299 / NOUM17</strain>
    </source>
</reference>
<dbReference type="PANTHER" id="PTHR14413">
    <property type="entry name" value="RIBOSOMAL PROTEIN L17"/>
    <property type="match status" value="1"/>
</dbReference>
<keyword evidence="3 7" id="KW-0687">Ribonucleoprotein</keyword>
<keyword evidence="9" id="KW-1185">Reference proteome</keyword>
<dbReference type="PROSITE" id="PS01167">
    <property type="entry name" value="RIBOSOMAL_L17"/>
    <property type="match status" value="1"/>
</dbReference>
<dbReference type="InterPro" id="IPR000456">
    <property type="entry name" value="Ribosomal_bL17"/>
</dbReference>
<dbReference type="eggNOG" id="KOG3280">
    <property type="taxonomic scope" value="Eukaryota"/>
</dbReference>
<dbReference type="InterPro" id="IPR047859">
    <property type="entry name" value="Ribosomal_bL17_CS"/>
</dbReference>